<reference evidence="1" key="1">
    <citation type="submission" date="2014-12" db="EMBL/GenBank/DDBJ databases">
        <title>Insight into the proteome of Arion vulgaris.</title>
        <authorList>
            <person name="Aradska J."/>
            <person name="Bulat T."/>
            <person name="Smidak R."/>
            <person name="Sarate P."/>
            <person name="Gangsoo J."/>
            <person name="Sialana F."/>
            <person name="Bilban M."/>
            <person name="Lubec G."/>
        </authorList>
    </citation>
    <scope>NUCLEOTIDE SEQUENCE</scope>
    <source>
        <tissue evidence="1">Skin</tissue>
    </source>
</reference>
<evidence type="ECO:0000313" key="1">
    <source>
        <dbReference type="EMBL" id="CEK79270.1"/>
    </source>
</evidence>
<proteinExistence type="predicted"/>
<organism evidence="1">
    <name type="scientific">Arion vulgaris</name>
    <dbReference type="NCBI Taxonomy" id="1028688"/>
    <lineage>
        <taxon>Eukaryota</taxon>
        <taxon>Metazoa</taxon>
        <taxon>Spiralia</taxon>
        <taxon>Lophotrochozoa</taxon>
        <taxon>Mollusca</taxon>
        <taxon>Gastropoda</taxon>
        <taxon>Heterobranchia</taxon>
        <taxon>Euthyneura</taxon>
        <taxon>Panpulmonata</taxon>
        <taxon>Eupulmonata</taxon>
        <taxon>Stylommatophora</taxon>
        <taxon>Helicina</taxon>
        <taxon>Arionoidea</taxon>
        <taxon>Arionidae</taxon>
        <taxon>Arion</taxon>
    </lineage>
</organism>
<dbReference type="EMBL" id="HACG01032405">
    <property type="protein sequence ID" value="CEK79270.1"/>
    <property type="molecule type" value="Transcribed_RNA"/>
</dbReference>
<protein>
    <submittedName>
        <fullName evidence="1">Uncharacterized protein</fullName>
    </submittedName>
</protein>
<sequence length="49" mass="5617">MLLEEMIEHHLDTKRTMMVLTKLPAKVSHATHLDGLLLRPININLLTTL</sequence>
<name>A0A0B7AH61_9EUPU</name>
<dbReference type="AlphaFoldDB" id="A0A0B7AH61"/>
<accession>A0A0B7AH61</accession>
<gene>
    <name evidence="1" type="primary">ORF114543</name>
</gene>